<dbReference type="SUPFAM" id="SSF69318">
    <property type="entry name" value="Integrin alpha N-terminal domain"/>
    <property type="match status" value="1"/>
</dbReference>
<accession>A0A1F5S0H9</accession>
<dbReference type="Pfam" id="PF13517">
    <property type="entry name" value="FG-GAP_3"/>
    <property type="match status" value="1"/>
</dbReference>
<evidence type="ECO:0000259" key="8">
    <source>
        <dbReference type="Pfam" id="PF00082"/>
    </source>
</evidence>
<feature type="active site" description="Charge relay system" evidence="6">
    <location>
        <position position="83"/>
    </location>
</feature>
<dbReference type="Pfam" id="PF00082">
    <property type="entry name" value="Peptidase_S8"/>
    <property type="match status" value="1"/>
</dbReference>
<dbReference type="InterPro" id="IPR013517">
    <property type="entry name" value="FG-GAP"/>
</dbReference>
<dbReference type="EMBL" id="MFFV01000003">
    <property type="protein sequence ID" value="OGF20185.1"/>
    <property type="molecule type" value="Genomic_DNA"/>
</dbReference>
<proteinExistence type="inferred from homology"/>
<dbReference type="Gene3D" id="2.130.10.130">
    <property type="entry name" value="Integrin alpha, N-terminal"/>
    <property type="match status" value="1"/>
</dbReference>
<dbReference type="SUPFAM" id="SSF52743">
    <property type="entry name" value="Subtilisin-like"/>
    <property type="match status" value="1"/>
</dbReference>
<dbReference type="GO" id="GO:0006508">
    <property type="term" value="P:proteolysis"/>
    <property type="evidence" value="ECO:0007669"/>
    <property type="project" value="UniProtKB-KW"/>
</dbReference>
<dbReference type="InterPro" id="IPR028994">
    <property type="entry name" value="Integrin_alpha_N"/>
</dbReference>
<gene>
    <name evidence="9" type="ORF">A3I35_03370</name>
</gene>
<dbReference type="InterPro" id="IPR022398">
    <property type="entry name" value="Peptidase_S8_His-AS"/>
</dbReference>
<keyword evidence="2 6" id="KW-0645">Protease</keyword>
<dbReference type="InterPro" id="IPR023827">
    <property type="entry name" value="Peptidase_S8_Asp-AS"/>
</dbReference>
<dbReference type="GO" id="GO:0004252">
    <property type="term" value="F:serine-type endopeptidase activity"/>
    <property type="evidence" value="ECO:0007669"/>
    <property type="project" value="UniProtKB-UniRule"/>
</dbReference>
<dbReference type="PROSITE" id="PS00137">
    <property type="entry name" value="SUBTILASE_HIS"/>
    <property type="match status" value="1"/>
</dbReference>
<keyword evidence="3 7" id="KW-0732">Signal</keyword>
<comment type="similarity">
    <text evidence="1 6">Belongs to the peptidase S8 family.</text>
</comment>
<organism evidence="9 10">
    <name type="scientific">Candidatus Falkowbacteria bacterium RIFCSPLOWO2_02_FULL_45_15</name>
    <dbReference type="NCBI Taxonomy" id="1797988"/>
    <lineage>
        <taxon>Bacteria</taxon>
        <taxon>Candidatus Falkowiibacteriota</taxon>
    </lineage>
</organism>
<keyword evidence="4 6" id="KW-0378">Hydrolase</keyword>
<evidence type="ECO:0000256" key="2">
    <source>
        <dbReference type="ARBA" id="ARBA00022670"/>
    </source>
</evidence>
<evidence type="ECO:0000256" key="6">
    <source>
        <dbReference type="PROSITE-ProRule" id="PRU01240"/>
    </source>
</evidence>
<protein>
    <recommendedName>
        <fullName evidence="8">Peptidase S8/S53 domain-containing protein</fullName>
    </recommendedName>
</protein>
<sequence>MEKTSFFCIILCLSVLFWPAAPIVLAAANFDIAGVKIENLSERSPVTPNDPLYSAQWYLQKIGAPYAWQIKTDSPKITVAVLDTGVDIDHPDLRRNLWVNEQEIPENKIDDDRNGFIDDVNGWDFVNNVADPRPKFQTGFIDDEVNHGTIVAGIIAAEGNNNFGISGVTWRAQIMPLKVLDDKGEGTTNNVIRAVDYAINNGADIINLSFIILADVPGLREVIERAYRANIILVATAGNEGQHNISHSLDEEKVYPVCYDGGKNMVIGVAATDTLDQKTAFSNYGFACVDIAAPGVSFMGLTVYNPYQRYQGNPFNNYYQGYWYGSSMAAPIISGSLALLKAINPKLSREELIDKLLTNAFNVSRLNPGYLGQLGRGRVDLAAAALAVYNDLINSWNYIVTSSLTTALADVKIFDNNNNSVAEFKPFGEKEKAAEGISLTTGDVDQDGQAEIIIGANISGIPQVRVFDKSGKLKSQFLVNQKNWRGGISVAAGDVDGDGAVEIIVGAGKMSEPQVKVFDVNGKMRSQFLAYPRGFRGGVNVVTGDLNKDGVDEIITGAGPGGGPQVRIFDRAGRVRGQFFAYDKNFRGGVNVAAGDINQDGVDEIITGAGPGGGPHVRVFYGTGGVIDGFFSYEQSFRRGVNVSVLNIKK</sequence>
<dbReference type="PANTHER" id="PTHR43399:SF4">
    <property type="entry name" value="CELL WALL-ASSOCIATED PROTEASE"/>
    <property type="match status" value="1"/>
</dbReference>
<evidence type="ECO:0000256" key="3">
    <source>
        <dbReference type="ARBA" id="ARBA00022729"/>
    </source>
</evidence>
<feature type="chain" id="PRO_5009521136" description="Peptidase S8/S53 domain-containing protein" evidence="7">
    <location>
        <begin position="27"/>
        <end position="650"/>
    </location>
</feature>
<dbReference type="Proteomes" id="UP000177878">
    <property type="component" value="Unassembled WGS sequence"/>
</dbReference>
<dbReference type="AlphaFoldDB" id="A0A1F5S0H9"/>
<dbReference type="STRING" id="1797988.A3I35_03370"/>
<keyword evidence="5 6" id="KW-0720">Serine protease</keyword>
<evidence type="ECO:0000256" key="7">
    <source>
        <dbReference type="SAM" id="SignalP"/>
    </source>
</evidence>
<dbReference type="InterPro" id="IPR036852">
    <property type="entry name" value="Peptidase_S8/S53_dom_sf"/>
</dbReference>
<feature type="active site" description="Charge relay system" evidence="6">
    <location>
        <position position="327"/>
    </location>
</feature>
<feature type="domain" description="Peptidase S8/S53" evidence="8">
    <location>
        <begin position="76"/>
        <end position="360"/>
    </location>
</feature>
<dbReference type="PANTHER" id="PTHR43399">
    <property type="entry name" value="SUBTILISIN-RELATED"/>
    <property type="match status" value="1"/>
</dbReference>
<dbReference type="InterPro" id="IPR051048">
    <property type="entry name" value="Peptidase_S8/S53_subtilisin"/>
</dbReference>
<dbReference type="Gene3D" id="3.40.50.200">
    <property type="entry name" value="Peptidase S8/S53 domain"/>
    <property type="match status" value="1"/>
</dbReference>
<name>A0A1F5S0H9_9BACT</name>
<evidence type="ECO:0000256" key="5">
    <source>
        <dbReference type="ARBA" id="ARBA00022825"/>
    </source>
</evidence>
<dbReference type="PRINTS" id="PR00723">
    <property type="entry name" value="SUBTILISIN"/>
</dbReference>
<dbReference type="PROSITE" id="PS00136">
    <property type="entry name" value="SUBTILASE_ASP"/>
    <property type="match status" value="1"/>
</dbReference>
<dbReference type="InterPro" id="IPR000209">
    <property type="entry name" value="Peptidase_S8/S53_dom"/>
</dbReference>
<feature type="signal peptide" evidence="7">
    <location>
        <begin position="1"/>
        <end position="26"/>
    </location>
</feature>
<evidence type="ECO:0000256" key="4">
    <source>
        <dbReference type="ARBA" id="ARBA00022801"/>
    </source>
</evidence>
<comment type="caution">
    <text evidence="9">The sequence shown here is derived from an EMBL/GenBank/DDBJ whole genome shotgun (WGS) entry which is preliminary data.</text>
</comment>
<dbReference type="CDD" id="cd07473">
    <property type="entry name" value="Peptidases_S8_Subtilisin_like"/>
    <property type="match status" value="1"/>
</dbReference>
<dbReference type="InterPro" id="IPR015500">
    <property type="entry name" value="Peptidase_S8_subtilisin-rel"/>
</dbReference>
<feature type="active site" description="Charge relay system" evidence="6">
    <location>
        <position position="147"/>
    </location>
</feature>
<dbReference type="InterPro" id="IPR034204">
    <property type="entry name" value="PfSUB1-like_cat_dom"/>
</dbReference>
<evidence type="ECO:0000256" key="1">
    <source>
        <dbReference type="ARBA" id="ARBA00011073"/>
    </source>
</evidence>
<dbReference type="PROSITE" id="PS51892">
    <property type="entry name" value="SUBTILASE"/>
    <property type="match status" value="1"/>
</dbReference>
<reference evidence="9 10" key="1">
    <citation type="journal article" date="2016" name="Nat. Commun.">
        <title>Thousands of microbial genomes shed light on interconnected biogeochemical processes in an aquifer system.</title>
        <authorList>
            <person name="Anantharaman K."/>
            <person name="Brown C.T."/>
            <person name="Hug L.A."/>
            <person name="Sharon I."/>
            <person name="Castelle C.J."/>
            <person name="Probst A.J."/>
            <person name="Thomas B.C."/>
            <person name="Singh A."/>
            <person name="Wilkins M.J."/>
            <person name="Karaoz U."/>
            <person name="Brodie E.L."/>
            <person name="Williams K.H."/>
            <person name="Hubbard S.S."/>
            <person name="Banfield J.F."/>
        </authorList>
    </citation>
    <scope>NUCLEOTIDE SEQUENCE [LARGE SCALE GENOMIC DNA]</scope>
</reference>
<evidence type="ECO:0000313" key="10">
    <source>
        <dbReference type="Proteomes" id="UP000177878"/>
    </source>
</evidence>
<evidence type="ECO:0000313" key="9">
    <source>
        <dbReference type="EMBL" id="OGF20185.1"/>
    </source>
</evidence>